<dbReference type="EMBL" id="AFPW01000041">
    <property type="protein sequence ID" value="EGQ12464.1"/>
    <property type="molecule type" value="Genomic_DNA"/>
</dbReference>
<dbReference type="PATRIC" id="fig|908937.9.peg.2293"/>
<dbReference type="HOGENOM" id="CLU_213902_0_0_10"/>
<organism evidence="2 3">
    <name type="scientific">Prevotella dentalis (strain ATCC 49559 / DSM 3688 / JCM 13448 / NCTC 12043 / ES 2772)</name>
    <name type="common">Mitsuokella dentalis</name>
    <dbReference type="NCBI Taxonomy" id="908937"/>
    <lineage>
        <taxon>Bacteria</taxon>
        <taxon>Pseudomonadati</taxon>
        <taxon>Bacteroidota</taxon>
        <taxon>Bacteroidia</taxon>
        <taxon>Bacteroidales</taxon>
        <taxon>Prevotellaceae</taxon>
        <taxon>Prevotella</taxon>
    </lineage>
</organism>
<evidence type="ECO:0000313" key="3">
    <source>
        <dbReference type="Proteomes" id="UP000007820"/>
    </source>
</evidence>
<reference evidence="1" key="2">
    <citation type="submission" date="2012-02" db="EMBL/GenBank/DDBJ databases">
        <title>Complete sequence of chromosome 2 of Prevotella dentalis DSM 3688.</title>
        <authorList>
            <consortium name="US DOE Joint Genome Institute (JGI-PGF)"/>
            <person name="Lucas S."/>
            <person name="Copeland A."/>
            <person name="Lapidus A."/>
            <person name="Glavina del Rio T."/>
            <person name="Dalin E."/>
            <person name="Tice H."/>
            <person name="Bruce D."/>
            <person name="Goodwin L."/>
            <person name="Pitluck S."/>
            <person name="Peters L."/>
            <person name="Mikhailova N."/>
            <person name="Chertkov O."/>
            <person name="Kyrpides N."/>
            <person name="Mavromatis K."/>
            <person name="Ivanova N."/>
            <person name="Brettin T."/>
            <person name="Detter J.C."/>
            <person name="Han C."/>
            <person name="Larimer F."/>
            <person name="Land M."/>
            <person name="Hauser L."/>
            <person name="Markowitz V."/>
            <person name="Cheng J.-F."/>
            <person name="Hugenholtz P."/>
            <person name="Woyke T."/>
            <person name="Wu D."/>
            <person name="Gronow S."/>
            <person name="Wellnitz S."/>
            <person name="Brambilla E."/>
            <person name="Klenk H.-P."/>
            <person name="Eisen J.A."/>
        </authorList>
    </citation>
    <scope>NUCLEOTIDE SEQUENCE</scope>
    <source>
        <strain evidence="1">DSM 3688</strain>
    </source>
</reference>
<dbReference type="AlphaFoldDB" id="F9D669"/>
<reference evidence="2 3" key="1">
    <citation type="submission" date="2011-04" db="EMBL/GenBank/DDBJ databases">
        <authorList>
            <person name="Muzny D."/>
            <person name="Qin X."/>
            <person name="Deng J."/>
            <person name="Jiang H."/>
            <person name="Liu Y."/>
            <person name="Qu J."/>
            <person name="Song X.-Z."/>
            <person name="Zhang L."/>
            <person name="Thornton R."/>
            <person name="Coyle M."/>
            <person name="Francisco L."/>
            <person name="Jackson L."/>
            <person name="Javaid M."/>
            <person name="Korchina V."/>
            <person name="Kovar C."/>
            <person name="Mata R."/>
            <person name="Mathew T."/>
            <person name="Ngo R."/>
            <person name="Nguyen L."/>
            <person name="Nguyen N."/>
            <person name="Okwuonu G."/>
            <person name="Ongeri F."/>
            <person name="Pham C."/>
            <person name="Simmons D."/>
            <person name="Wilczek-Boney K."/>
            <person name="Hale W."/>
            <person name="Jakkamsetti A."/>
            <person name="Pham P."/>
            <person name="Ruth R."/>
            <person name="San Lucas F."/>
            <person name="Warren J."/>
            <person name="Zhang J."/>
            <person name="Zhao Z."/>
            <person name="Zhou C."/>
            <person name="Zhu D."/>
            <person name="Lee S."/>
            <person name="Bess C."/>
            <person name="Blankenburg K."/>
            <person name="Forbes L."/>
            <person name="Fu Q."/>
            <person name="Gubbala S."/>
            <person name="Hirani K."/>
            <person name="Jayaseelan J.C."/>
            <person name="Lara F."/>
            <person name="Munidasa M."/>
            <person name="Palculict T."/>
            <person name="Patil S."/>
            <person name="Pu L.-L."/>
            <person name="Saada N."/>
            <person name="Tang L."/>
            <person name="Weissenberger G."/>
            <person name="Zhu Y."/>
            <person name="Hemphill L."/>
            <person name="Shang Y."/>
            <person name="Youmans B."/>
            <person name="Ayvaz T."/>
            <person name="Ross M."/>
            <person name="Santibanez J."/>
            <person name="Aqrawi P."/>
            <person name="Gross S."/>
            <person name="Joshi V."/>
            <person name="Fowler G."/>
            <person name="Nazareth L."/>
            <person name="Reid J."/>
            <person name="Worley K."/>
            <person name="Petrosino J."/>
            <person name="Highlander S."/>
            <person name="Gibbs R."/>
        </authorList>
    </citation>
    <scope>NUCLEOTIDE SEQUENCE [LARGE SCALE GENOMIC DNA]</scope>
    <source>
        <strain evidence="2 3">DSM 3688</strain>
    </source>
</reference>
<dbReference type="EMBL" id="CP003369">
    <property type="protein sequence ID" value="AGB29436.1"/>
    <property type="molecule type" value="Genomic_DNA"/>
</dbReference>
<keyword evidence="4" id="KW-1185">Reference proteome</keyword>
<evidence type="ECO:0000313" key="4">
    <source>
        <dbReference type="Proteomes" id="UP000010862"/>
    </source>
</evidence>
<sequence>MSAMPKVFTHFAADEESRRAELIRIIEHSVAQLSLAELEALYYDLVSKDYIR</sequence>
<proteinExistence type="predicted"/>
<protein>
    <submittedName>
        <fullName evidence="2">Uncharacterized protein</fullName>
    </submittedName>
</protein>
<dbReference type="Proteomes" id="UP000010862">
    <property type="component" value="Chromosome 2"/>
</dbReference>
<name>F9D669_PREDD</name>
<dbReference type="STRING" id="908937.Prede_2163"/>
<gene>
    <name evidence="1" type="ordered locus">Prede_2163</name>
    <name evidence="2" type="ORF">HMPREF9136_2347</name>
</gene>
<dbReference type="KEGG" id="pdt:Prede_2163"/>
<dbReference type="RefSeq" id="WP_005847298.1">
    <property type="nucleotide sequence ID" value="NZ_GL982489.1"/>
</dbReference>
<evidence type="ECO:0000313" key="1">
    <source>
        <dbReference type="EMBL" id="AGB29436.1"/>
    </source>
</evidence>
<evidence type="ECO:0000313" key="2">
    <source>
        <dbReference type="EMBL" id="EGQ12464.1"/>
    </source>
</evidence>
<dbReference type="Proteomes" id="UP000007820">
    <property type="component" value="Unassembled WGS sequence"/>
</dbReference>
<accession>F9D669</accession>